<evidence type="ECO:0000313" key="5">
    <source>
        <dbReference type="EMBL" id="KNY28458.1"/>
    </source>
</evidence>
<dbReference type="PANTHER" id="PTHR46847:SF3">
    <property type="entry name" value="GALACTOFURANOSE-BINDING PROTEIN YTFQ"/>
    <property type="match status" value="1"/>
</dbReference>
<dbReference type="AlphaFoldDB" id="A0A0L6JRP6"/>
<dbReference type="PROSITE" id="PS51257">
    <property type="entry name" value="PROKAR_LIPOPROTEIN"/>
    <property type="match status" value="1"/>
</dbReference>
<evidence type="ECO:0000256" key="1">
    <source>
        <dbReference type="ARBA" id="ARBA00004196"/>
    </source>
</evidence>
<comment type="similarity">
    <text evidence="2">Belongs to the bacterial solute-binding protein 2 family.</text>
</comment>
<sequence>MKDFKWYTLFLIILCLNLIMVSCGRPDTSKTSGAKKLTVGFSQVGAESVWRITNTISIKKAAEEAGINLIFKDAQQKQENQITAIRSFIAQKVDFIAFSPVVDNGWDVVLMEAKDAGIPVILVDRKANVEQSLYVTLIGSDFYEEGVNACKRMAKLLNETGNIVEIQGNTGSDPAIKRKKGFQDQLVNYPNMKIVKSETGDFFRQRGKEVMAYFLKDDAKKIDAAFIHNDDMALGAIEAIDEYGLRPGKDIKIVSVDAVSQDIFNAILEGKSNVTVECSPNLGPQLFETIKKIASGEKVEKWIKTNEGIFDMENAKEKLELLKQQ</sequence>
<dbReference type="InterPro" id="IPR025997">
    <property type="entry name" value="SBP_2_dom"/>
</dbReference>
<dbReference type="eggNOG" id="COG1879">
    <property type="taxonomic scope" value="Bacteria"/>
</dbReference>
<keyword evidence="6" id="KW-1185">Reference proteome</keyword>
<name>A0A0L6JRP6_9FIRM</name>
<dbReference type="RefSeq" id="WP_050753608.1">
    <property type="nucleotide sequence ID" value="NZ_JQKC01000007.1"/>
</dbReference>
<dbReference type="InterPro" id="IPR028082">
    <property type="entry name" value="Peripla_BP_I"/>
</dbReference>
<evidence type="ECO:0000313" key="6">
    <source>
        <dbReference type="Proteomes" id="UP000036923"/>
    </source>
</evidence>
<comment type="subcellular location">
    <subcellularLocation>
        <location evidence="1">Cell envelope</location>
    </subcellularLocation>
</comment>
<keyword evidence="3" id="KW-0732">Signal</keyword>
<proteinExistence type="inferred from homology"/>
<dbReference type="EMBL" id="LGTC01000001">
    <property type="protein sequence ID" value="KNY28458.1"/>
    <property type="molecule type" value="Genomic_DNA"/>
</dbReference>
<dbReference type="SUPFAM" id="SSF53822">
    <property type="entry name" value="Periplasmic binding protein-like I"/>
    <property type="match status" value="1"/>
</dbReference>
<dbReference type="GO" id="GO:0030246">
    <property type="term" value="F:carbohydrate binding"/>
    <property type="evidence" value="ECO:0007669"/>
    <property type="project" value="UniProtKB-ARBA"/>
</dbReference>
<reference evidence="6" key="1">
    <citation type="submission" date="2015-07" db="EMBL/GenBank/DDBJ databases">
        <title>Near-Complete Genome Sequence of the Cellulolytic Bacterium Bacteroides (Pseudobacteroides) cellulosolvens ATCC 35603.</title>
        <authorList>
            <person name="Dassa B."/>
            <person name="Utturkar S.M."/>
            <person name="Klingeman D.M."/>
            <person name="Hurt R.A."/>
            <person name="Keller M."/>
            <person name="Xu J."/>
            <person name="Reddy Y.H.K."/>
            <person name="Borovok I."/>
            <person name="Grinberg I.R."/>
            <person name="Lamed R."/>
            <person name="Zhivin O."/>
            <person name="Bayer E.A."/>
            <person name="Brown S.D."/>
        </authorList>
    </citation>
    <scope>NUCLEOTIDE SEQUENCE [LARGE SCALE GENOMIC DNA]</scope>
    <source>
        <strain evidence="6">DSM 2933</strain>
    </source>
</reference>
<dbReference type="GO" id="GO:0030313">
    <property type="term" value="C:cell envelope"/>
    <property type="evidence" value="ECO:0007669"/>
    <property type="project" value="UniProtKB-SubCell"/>
</dbReference>
<organism evidence="5 6">
    <name type="scientific">Pseudobacteroides cellulosolvens ATCC 35603 = DSM 2933</name>
    <dbReference type="NCBI Taxonomy" id="398512"/>
    <lineage>
        <taxon>Bacteria</taxon>
        <taxon>Bacillati</taxon>
        <taxon>Bacillota</taxon>
        <taxon>Clostridia</taxon>
        <taxon>Eubacteriales</taxon>
        <taxon>Oscillospiraceae</taxon>
        <taxon>Pseudobacteroides</taxon>
    </lineage>
</organism>
<protein>
    <submittedName>
        <fullName evidence="5">Periplasmic binding protein domain containing protein</fullName>
    </submittedName>
</protein>
<dbReference type="CDD" id="cd06309">
    <property type="entry name" value="PBP1_galactofuranose_YtfQ-like"/>
    <property type="match status" value="1"/>
</dbReference>
<dbReference type="Pfam" id="PF13407">
    <property type="entry name" value="Peripla_BP_4"/>
    <property type="match status" value="1"/>
</dbReference>
<dbReference type="STRING" id="398512.Bccel_3732"/>
<gene>
    <name evidence="5" type="ORF">Bccel_3732</name>
</gene>
<dbReference type="Gene3D" id="3.40.50.2300">
    <property type="match status" value="2"/>
</dbReference>
<evidence type="ECO:0000256" key="2">
    <source>
        <dbReference type="ARBA" id="ARBA00007639"/>
    </source>
</evidence>
<accession>A0A0L6JRP6</accession>
<dbReference type="PANTHER" id="PTHR46847">
    <property type="entry name" value="D-ALLOSE-BINDING PERIPLASMIC PROTEIN-RELATED"/>
    <property type="match status" value="1"/>
</dbReference>
<evidence type="ECO:0000259" key="4">
    <source>
        <dbReference type="Pfam" id="PF13407"/>
    </source>
</evidence>
<comment type="caution">
    <text evidence="5">The sequence shown here is derived from an EMBL/GenBank/DDBJ whole genome shotgun (WGS) entry which is preliminary data.</text>
</comment>
<feature type="domain" description="Periplasmic binding protein" evidence="4">
    <location>
        <begin position="47"/>
        <end position="298"/>
    </location>
</feature>
<evidence type="ECO:0000256" key="3">
    <source>
        <dbReference type="ARBA" id="ARBA00022729"/>
    </source>
</evidence>
<dbReference type="Proteomes" id="UP000036923">
    <property type="component" value="Unassembled WGS sequence"/>
</dbReference>
<dbReference type="PATRIC" id="fig|398512.5.peg.3908"/>